<evidence type="ECO:0000256" key="1">
    <source>
        <dbReference type="SAM" id="Phobius"/>
    </source>
</evidence>
<evidence type="ECO:0000313" key="3">
    <source>
        <dbReference type="Proteomes" id="UP001620408"/>
    </source>
</evidence>
<accession>A0ABW8K267</accession>
<keyword evidence="1" id="KW-0812">Transmembrane</keyword>
<feature type="transmembrane region" description="Helical" evidence="1">
    <location>
        <begin position="12"/>
        <end position="36"/>
    </location>
</feature>
<feature type="transmembrane region" description="Helical" evidence="1">
    <location>
        <begin position="113"/>
        <end position="133"/>
    </location>
</feature>
<proteinExistence type="predicted"/>
<keyword evidence="1" id="KW-0472">Membrane</keyword>
<dbReference type="EMBL" id="JADIKD010000005">
    <property type="protein sequence ID" value="MFK2916013.1"/>
    <property type="molecule type" value="Genomic_DNA"/>
</dbReference>
<organism evidence="2 3">
    <name type="scientific">Dyella koreensis</name>
    <dbReference type="NCBI Taxonomy" id="311235"/>
    <lineage>
        <taxon>Bacteria</taxon>
        <taxon>Pseudomonadati</taxon>
        <taxon>Pseudomonadota</taxon>
        <taxon>Gammaproteobacteria</taxon>
        <taxon>Lysobacterales</taxon>
        <taxon>Rhodanobacteraceae</taxon>
        <taxon>Dyella</taxon>
    </lineage>
</organism>
<dbReference type="RefSeq" id="WP_379987662.1">
    <property type="nucleotide sequence ID" value="NZ_JADIKD010000005.1"/>
</dbReference>
<feature type="transmembrane region" description="Helical" evidence="1">
    <location>
        <begin position="80"/>
        <end position="101"/>
    </location>
</feature>
<keyword evidence="1" id="KW-1133">Transmembrane helix</keyword>
<protein>
    <submittedName>
        <fullName evidence="2">Uncharacterized protein</fullName>
    </submittedName>
</protein>
<dbReference type="Proteomes" id="UP001620408">
    <property type="component" value="Unassembled WGS sequence"/>
</dbReference>
<feature type="transmembrane region" description="Helical" evidence="1">
    <location>
        <begin position="48"/>
        <end position="68"/>
    </location>
</feature>
<name>A0ABW8K267_9GAMM</name>
<evidence type="ECO:0000313" key="2">
    <source>
        <dbReference type="EMBL" id="MFK2916013.1"/>
    </source>
</evidence>
<reference evidence="2 3" key="1">
    <citation type="submission" date="2020-10" db="EMBL/GenBank/DDBJ databases">
        <title>Phylogeny of dyella-like bacteria.</title>
        <authorList>
            <person name="Fu J."/>
        </authorList>
    </citation>
    <scope>NUCLEOTIDE SEQUENCE [LARGE SCALE GENOMIC DNA]</scope>
    <source>
        <strain evidence="2 3">BB4</strain>
    </source>
</reference>
<comment type="caution">
    <text evidence="2">The sequence shown here is derived from an EMBL/GenBank/DDBJ whole genome shotgun (WGS) entry which is preliminary data.</text>
</comment>
<sequence length="134" mass="14985">MNTLLVLLSSLLWWVLYSSIGALFIAIIAWAVLRWIERSAVVFNRTYLACLLWMMIDVVVIAVVFVRSGAQFDAAVMKTVWWRVFMVANMLLGAALLWRLVPRIDARRIKPTSACLAVAVIMLVVFGAVSSLLG</sequence>
<gene>
    <name evidence="2" type="ORF">ISS97_01950</name>
</gene>
<keyword evidence="3" id="KW-1185">Reference proteome</keyword>